<evidence type="ECO:0000256" key="1">
    <source>
        <dbReference type="ARBA" id="ARBA00004141"/>
    </source>
</evidence>
<dbReference type="Pfam" id="PF00571">
    <property type="entry name" value="CBS"/>
    <property type="match status" value="2"/>
</dbReference>
<sequence length="398" mass="44403">MKYLYKTACIISFSVIILTFTSISAFGSETSDLFIVGNMSHDVVILITYVLLALLFSFLCSVAEAVLLSMTPSYIEEQKEKNPKRAAHLKRLKQDNVDRSLAAILTLNTAAHTIGAIGAGAKATVVFGSAWFGVFSAVMTLMILFLSEIVPKTIGAIYWPKLVGPTVIFVRTLIVTLFPIVWISERMTKFISHGKNLHIFSRDEFVAMAKVGEQSGQIDDNEARIIKNLFRFGSLNVTDIMTPRTVIVTLSEDKSVGDASEYVAKIPFSRIPIYKKDIDNITGFVLRDDVLLQDNQERGNELLKTLRRELLIVPESVALTGLLENFLKERQHIAIVVDEYGGTTGIVTLEDLVETLMGLEIVDEMDTVVDMRVLARKKWEERAKALGIKSDMDERDQS</sequence>
<evidence type="ECO:0000256" key="2">
    <source>
        <dbReference type="ARBA" id="ARBA00022692"/>
    </source>
</evidence>
<dbReference type="Gene3D" id="3.10.580.10">
    <property type="entry name" value="CBS-domain"/>
    <property type="match status" value="1"/>
</dbReference>
<feature type="transmembrane region" description="Helical" evidence="7">
    <location>
        <begin position="125"/>
        <end position="150"/>
    </location>
</feature>
<evidence type="ECO:0000313" key="10">
    <source>
        <dbReference type="EMBL" id="KUG22565.1"/>
    </source>
</evidence>
<dbReference type="SUPFAM" id="SSF54631">
    <property type="entry name" value="CBS-domain pair"/>
    <property type="match status" value="1"/>
</dbReference>
<accession>A0A0W8FNS3</accession>
<comment type="subcellular location">
    <subcellularLocation>
        <location evidence="1">Membrane</location>
        <topology evidence="1">Multi-pass membrane protein</topology>
    </subcellularLocation>
</comment>
<comment type="caution">
    <text evidence="10">The sequence shown here is derived from an EMBL/GenBank/DDBJ whole genome shotgun (WGS) entry which is preliminary data.</text>
</comment>
<evidence type="ECO:0000259" key="8">
    <source>
        <dbReference type="PROSITE" id="PS51371"/>
    </source>
</evidence>
<dbReference type="PROSITE" id="PS51371">
    <property type="entry name" value="CBS"/>
    <property type="match status" value="2"/>
</dbReference>
<protein>
    <submittedName>
        <fullName evidence="10">Hemolysin</fullName>
    </submittedName>
</protein>
<proteinExistence type="predicted"/>
<organism evidence="10">
    <name type="scientific">hydrocarbon metagenome</name>
    <dbReference type="NCBI Taxonomy" id="938273"/>
    <lineage>
        <taxon>unclassified sequences</taxon>
        <taxon>metagenomes</taxon>
        <taxon>ecological metagenomes</taxon>
    </lineage>
</organism>
<feature type="domain" description="CBS" evidence="8">
    <location>
        <begin position="306"/>
        <end position="364"/>
    </location>
</feature>
<dbReference type="CDD" id="cd04590">
    <property type="entry name" value="CBS_pair_CorC_HlyC_assoc"/>
    <property type="match status" value="1"/>
</dbReference>
<feature type="domain" description="CNNM transmembrane" evidence="9">
    <location>
        <begin position="39"/>
        <end position="222"/>
    </location>
</feature>
<dbReference type="PANTHER" id="PTHR22777:SF4">
    <property type="entry name" value="UPF0053 PROTEIN SLL1254"/>
    <property type="match status" value="1"/>
</dbReference>
<keyword evidence="4 7" id="KW-1133">Transmembrane helix</keyword>
<evidence type="ECO:0000256" key="6">
    <source>
        <dbReference type="ARBA" id="ARBA00023136"/>
    </source>
</evidence>
<dbReference type="PANTHER" id="PTHR22777">
    <property type="entry name" value="HEMOLYSIN-RELATED"/>
    <property type="match status" value="1"/>
</dbReference>
<evidence type="ECO:0000256" key="7">
    <source>
        <dbReference type="SAM" id="Phobius"/>
    </source>
</evidence>
<feature type="transmembrane region" description="Helical" evidence="7">
    <location>
        <begin position="43"/>
        <end position="68"/>
    </location>
</feature>
<evidence type="ECO:0000256" key="5">
    <source>
        <dbReference type="ARBA" id="ARBA00023122"/>
    </source>
</evidence>
<evidence type="ECO:0000256" key="4">
    <source>
        <dbReference type="ARBA" id="ARBA00022989"/>
    </source>
</evidence>
<dbReference type="InterPro" id="IPR044751">
    <property type="entry name" value="Ion_transp-like_CBS"/>
</dbReference>
<dbReference type="AlphaFoldDB" id="A0A0W8FNS3"/>
<keyword evidence="3" id="KW-0677">Repeat</keyword>
<gene>
    <name evidence="10" type="ORF">ASZ90_007657</name>
</gene>
<dbReference type="InterPro" id="IPR046342">
    <property type="entry name" value="CBS_dom_sf"/>
</dbReference>
<name>A0A0W8FNS3_9ZZZZ</name>
<reference evidence="10" key="1">
    <citation type="journal article" date="2015" name="Proc. Natl. Acad. Sci. U.S.A.">
        <title>Networks of energetic and metabolic interactions define dynamics in microbial communities.</title>
        <authorList>
            <person name="Embree M."/>
            <person name="Liu J.K."/>
            <person name="Al-Bassam M.M."/>
            <person name="Zengler K."/>
        </authorList>
    </citation>
    <scope>NUCLEOTIDE SEQUENCE</scope>
</reference>
<keyword evidence="5" id="KW-0129">CBS domain</keyword>
<dbReference type="InterPro" id="IPR000644">
    <property type="entry name" value="CBS_dom"/>
</dbReference>
<feature type="transmembrane region" description="Helical" evidence="7">
    <location>
        <begin position="162"/>
        <end position="183"/>
    </location>
</feature>
<evidence type="ECO:0000256" key="3">
    <source>
        <dbReference type="ARBA" id="ARBA00022737"/>
    </source>
</evidence>
<evidence type="ECO:0000259" key="9">
    <source>
        <dbReference type="PROSITE" id="PS51846"/>
    </source>
</evidence>
<dbReference type="PROSITE" id="PS51846">
    <property type="entry name" value="CNNM"/>
    <property type="match status" value="1"/>
</dbReference>
<feature type="domain" description="CBS" evidence="8">
    <location>
        <begin position="241"/>
        <end position="302"/>
    </location>
</feature>
<keyword evidence="2 7" id="KW-0812">Transmembrane</keyword>
<dbReference type="EMBL" id="LNQE01000956">
    <property type="protein sequence ID" value="KUG22565.1"/>
    <property type="molecule type" value="Genomic_DNA"/>
</dbReference>
<dbReference type="GO" id="GO:0005886">
    <property type="term" value="C:plasma membrane"/>
    <property type="evidence" value="ECO:0007669"/>
    <property type="project" value="TreeGrafter"/>
</dbReference>
<keyword evidence="6 7" id="KW-0472">Membrane</keyword>
<dbReference type="InterPro" id="IPR002550">
    <property type="entry name" value="CNNM"/>
</dbReference>
<dbReference type="Pfam" id="PF01595">
    <property type="entry name" value="CNNM"/>
    <property type="match status" value="1"/>
</dbReference>